<dbReference type="Proteomes" id="UP001652623">
    <property type="component" value="Chromosome 11"/>
</dbReference>
<protein>
    <submittedName>
        <fullName evidence="3">Alpha,alpha-trehalose-phosphate synthase [UDP-forming]-like isoform X1</fullName>
    </submittedName>
</protein>
<dbReference type="PANTHER" id="PTHR10788">
    <property type="entry name" value="TREHALOSE-6-PHOSPHATE SYNTHASE"/>
    <property type="match status" value="1"/>
</dbReference>
<dbReference type="RefSeq" id="XP_060668695.1">
    <property type="nucleotide sequence ID" value="XM_060812712.1"/>
</dbReference>
<accession>A0ABM3ZW34</accession>
<organism evidence="2 3">
    <name type="scientific">Ziziphus jujuba</name>
    <name type="common">Chinese jujube</name>
    <name type="synonym">Ziziphus sativa</name>
    <dbReference type="NCBI Taxonomy" id="326968"/>
    <lineage>
        <taxon>Eukaryota</taxon>
        <taxon>Viridiplantae</taxon>
        <taxon>Streptophyta</taxon>
        <taxon>Embryophyta</taxon>
        <taxon>Tracheophyta</taxon>
        <taxon>Spermatophyta</taxon>
        <taxon>Magnoliopsida</taxon>
        <taxon>eudicotyledons</taxon>
        <taxon>Gunneridae</taxon>
        <taxon>Pentapetalae</taxon>
        <taxon>rosids</taxon>
        <taxon>fabids</taxon>
        <taxon>Rosales</taxon>
        <taxon>Rhamnaceae</taxon>
        <taxon>Paliureae</taxon>
        <taxon>Ziziphus</taxon>
    </lineage>
</organism>
<name>A0ABM3ZW34_ZIZJJ</name>
<dbReference type="SUPFAM" id="SSF53756">
    <property type="entry name" value="UDP-Glycosyltransferase/glycogen phosphorylase"/>
    <property type="match status" value="1"/>
</dbReference>
<gene>
    <name evidence="3" type="primary">LOC132799967</name>
</gene>
<dbReference type="GeneID" id="132799967"/>
<feature type="transmembrane region" description="Helical" evidence="1">
    <location>
        <begin position="129"/>
        <end position="151"/>
    </location>
</feature>
<keyword evidence="2" id="KW-1185">Reference proteome</keyword>
<dbReference type="Pfam" id="PF00982">
    <property type="entry name" value="Glyco_transf_20"/>
    <property type="match status" value="1"/>
</dbReference>
<proteinExistence type="predicted"/>
<evidence type="ECO:0000256" key="1">
    <source>
        <dbReference type="SAM" id="Phobius"/>
    </source>
</evidence>
<dbReference type="InterPro" id="IPR001830">
    <property type="entry name" value="Glyco_trans_20"/>
</dbReference>
<evidence type="ECO:0000313" key="2">
    <source>
        <dbReference type="Proteomes" id="UP001652623"/>
    </source>
</evidence>
<keyword evidence="1" id="KW-0472">Membrane</keyword>
<reference evidence="3" key="1">
    <citation type="submission" date="2025-08" db="UniProtKB">
        <authorList>
            <consortium name="RefSeq"/>
        </authorList>
    </citation>
    <scope>IDENTIFICATION</scope>
    <source>
        <tissue evidence="3">Seedling</tissue>
    </source>
</reference>
<dbReference type="PANTHER" id="PTHR10788:SF130">
    <property type="entry name" value="ALPHA,ALPHA-TREHALOSE-PHOSPHATE SYNTHASE [UDP-FORMING] 1"/>
    <property type="match status" value="1"/>
</dbReference>
<keyword evidence="1" id="KW-0812">Transmembrane</keyword>
<evidence type="ECO:0000313" key="3">
    <source>
        <dbReference type="RefSeq" id="XP_060668695.1"/>
    </source>
</evidence>
<feature type="transmembrane region" description="Helical" evidence="1">
    <location>
        <begin position="12"/>
        <end position="39"/>
    </location>
</feature>
<sequence>MDVNYMHYNPYFYFLLLFLSVFTPMTMHSILFVLVLSFLDSRILLKELRIEGRLNRVATVSFPTGIDSERFIHALELPQVQENVKNIKETFAGREVRLGVDLLDMIKGILQKILAFEQFIKETVLGRNICPGIICLYLKILFQVILVLLVINAVGHSNASIC</sequence>
<keyword evidence="1" id="KW-1133">Transmembrane helix</keyword>
<dbReference type="Gene3D" id="3.40.50.2000">
    <property type="entry name" value="Glycogen Phosphorylase B"/>
    <property type="match status" value="1"/>
</dbReference>